<dbReference type="Proteomes" id="UP000288805">
    <property type="component" value="Unassembled WGS sequence"/>
</dbReference>
<proteinExistence type="predicted"/>
<dbReference type="AlphaFoldDB" id="A0A438H3Q8"/>
<protein>
    <submittedName>
        <fullName evidence="1">Uncharacterized protein</fullName>
    </submittedName>
</protein>
<evidence type="ECO:0000313" key="1">
    <source>
        <dbReference type="EMBL" id="RVW79214.1"/>
    </source>
</evidence>
<reference evidence="1 2" key="1">
    <citation type="journal article" date="2018" name="PLoS Genet.">
        <title>Population sequencing reveals clonal diversity and ancestral inbreeding in the grapevine cultivar Chardonnay.</title>
        <authorList>
            <person name="Roach M.J."/>
            <person name="Johnson D.L."/>
            <person name="Bohlmann J."/>
            <person name="van Vuuren H.J."/>
            <person name="Jones S.J."/>
            <person name="Pretorius I.S."/>
            <person name="Schmidt S.A."/>
            <person name="Borneman A.R."/>
        </authorList>
    </citation>
    <scope>NUCLEOTIDE SEQUENCE [LARGE SCALE GENOMIC DNA]</scope>
    <source>
        <strain evidence="2">cv. Chardonnay</strain>
        <tissue evidence="1">Leaf</tissue>
    </source>
</reference>
<name>A0A438H3Q8_VITVI</name>
<gene>
    <name evidence="1" type="ORF">CK203_045223</name>
</gene>
<organism evidence="1 2">
    <name type="scientific">Vitis vinifera</name>
    <name type="common">Grape</name>
    <dbReference type="NCBI Taxonomy" id="29760"/>
    <lineage>
        <taxon>Eukaryota</taxon>
        <taxon>Viridiplantae</taxon>
        <taxon>Streptophyta</taxon>
        <taxon>Embryophyta</taxon>
        <taxon>Tracheophyta</taxon>
        <taxon>Spermatophyta</taxon>
        <taxon>Magnoliopsida</taxon>
        <taxon>eudicotyledons</taxon>
        <taxon>Gunneridae</taxon>
        <taxon>Pentapetalae</taxon>
        <taxon>rosids</taxon>
        <taxon>Vitales</taxon>
        <taxon>Vitaceae</taxon>
        <taxon>Viteae</taxon>
        <taxon>Vitis</taxon>
    </lineage>
</organism>
<sequence>MFYNGDELDSLILAAFDVFTTVFSQLSCMHGQFQTVPLANPNGLALHSHKQEIEAFPVLGHSEFPSADDMR</sequence>
<evidence type="ECO:0000313" key="2">
    <source>
        <dbReference type="Proteomes" id="UP000288805"/>
    </source>
</evidence>
<comment type="caution">
    <text evidence="1">The sequence shown here is derived from an EMBL/GenBank/DDBJ whole genome shotgun (WGS) entry which is preliminary data.</text>
</comment>
<accession>A0A438H3Q8</accession>
<dbReference type="EMBL" id="QGNW01000284">
    <property type="protein sequence ID" value="RVW79214.1"/>
    <property type="molecule type" value="Genomic_DNA"/>
</dbReference>